<dbReference type="GO" id="GO:0006334">
    <property type="term" value="P:nucleosome assembly"/>
    <property type="evidence" value="ECO:0007669"/>
    <property type="project" value="InterPro"/>
</dbReference>
<dbReference type="OrthoDB" id="8964560at2759"/>
<dbReference type="Gene3D" id="1.10.10.10">
    <property type="entry name" value="Winged helix-like DNA-binding domain superfamily/Winged helix DNA-binding domain"/>
    <property type="match status" value="1"/>
</dbReference>
<dbReference type="Pfam" id="PF00538">
    <property type="entry name" value="Linker_histone"/>
    <property type="match status" value="1"/>
</dbReference>
<dbReference type="KEGG" id="ipu:128631195"/>
<feature type="domain" description="H15" evidence="4">
    <location>
        <begin position="77"/>
        <end position="158"/>
    </location>
</feature>
<dbReference type="InterPro" id="IPR036388">
    <property type="entry name" value="WH-like_DNA-bd_sf"/>
</dbReference>
<dbReference type="GO" id="GO:0005634">
    <property type="term" value="C:nucleus"/>
    <property type="evidence" value="ECO:0007669"/>
    <property type="project" value="UniProtKB-SubCell"/>
</dbReference>
<dbReference type="InterPro" id="IPR005819">
    <property type="entry name" value="H1/H5"/>
</dbReference>
<keyword evidence="5" id="KW-1185">Reference proteome</keyword>
<organism evidence="5 6">
    <name type="scientific">Ictalurus punctatus</name>
    <name type="common">Channel catfish</name>
    <name type="synonym">Silurus punctatus</name>
    <dbReference type="NCBI Taxonomy" id="7998"/>
    <lineage>
        <taxon>Eukaryota</taxon>
        <taxon>Metazoa</taxon>
        <taxon>Chordata</taxon>
        <taxon>Craniata</taxon>
        <taxon>Vertebrata</taxon>
        <taxon>Euteleostomi</taxon>
        <taxon>Actinopterygii</taxon>
        <taxon>Neopterygii</taxon>
        <taxon>Teleostei</taxon>
        <taxon>Ostariophysi</taxon>
        <taxon>Siluriformes</taxon>
        <taxon>Ictaluridae</taxon>
        <taxon>Ictalurus</taxon>
    </lineage>
</organism>
<reference evidence="6" key="1">
    <citation type="submission" date="2025-08" db="UniProtKB">
        <authorList>
            <consortium name="RefSeq"/>
        </authorList>
    </citation>
    <scope>IDENTIFICATION</scope>
    <source>
        <tissue evidence="6">Blood</tissue>
    </source>
</reference>
<dbReference type="InterPro" id="IPR018101">
    <property type="entry name" value="Transl_elong_Ts_CS"/>
</dbReference>
<evidence type="ECO:0000313" key="6">
    <source>
        <dbReference type="RefSeq" id="XP_053535245.1"/>
    </source>
</evidence>
<keyword evidence="2" id="KW-0539">Nucleus</keyword>
<dbReference type="PROSITE" id="PS01126">
    <property type="entry name" value="EF_TS_1"/>
    <property type="match status" value="1"/>
</dbReference>
<dbReference type="GO" id="GO:0003677">
    <property type="term" value="F:DNA binding"/>
    <property type="evidence" value="ECO:0007669"/>
    <property type="project" value="UniProtKB-KW"/>
</dbReference>
<dbReference type="AlphaFoldDB" id="A0A9F7R716"/>
<name>A0A9F7R716_ICTPU</name>
<comment type="subcellular location">
    <subcellularLocation>
        <location evidence="2">Nucleus</location>
    </subcellularLocation>
</comment>
<evidence type="ECO:0000313" key="5">
    <source>
        <dbReference type="Proteomes" id="UP000221080"/>
    </source>
</evidence>
<dbReference type="PRINTS" id="PR00624">
    <property type="entry name" value="HISTONEH5"/>
</dbReference>
<evidence type="ECO:0000256" key="3">
    <source>
        <dbReference type="SAM" id="MobiDB-lite"/>
    </source>
</evidence>
<protein>
    <submittedName>
        <fullName evidence="6">Histone H1-like</fullName>
    </submittedName>
</protein>
<dbReference type="InterPro" id="IPR005818">
    <property type="entry name" value="Histone_H1/H5_H15"/>
</dbReference>
<dbReference type="Proteomes" id="UP000221080">
    <property type="component" value="Unplaced"/>
</dbReference>
<dbReference type="GeneID" id="128631195"/>
<accession>A0A9F7R716</accession>
<dbReference type="GO" id="GO:0000786">
    <property type="term" value="C:nucleosome"/>
    <property type="evidence" value="ECO:0007669"/>
    <property type="project" value="InterPro"/>
</dbReference>
<comment type="similarity">
    <text evidence="2">Belongs to the histone H1/H5 family.</text>
</comment>
<evidence type="ECO:0000256" key="1">
    <source>
        <dbReference type="ARBA" id="ARBA00023125"/>
    </source>
</evidence>
<feature type="region of interest" description="Disordered" evidence="3">
    <location>
        <begin position="146"/>
        <end position="227"/>
    </location>
</feature>
<keyword evidence="1 2" id="KW-0238">DNA-binding</keyword>
<dbReference type="SMART" id="SM00526">
    <property type="entry name" value="H15"/>
    <property type="match status" value="1"/>
</dbReference>
<evidence type="ECO:0000256" key="2">
    <source>
        <dbReference type="RuleBase" id="RU003894"/>
    </source>
</evidence>
<dbReference type="GO" id="GO:0030527">
    <property type="term" value="F:structural constituent of chromatin"/>
    <property type="evidence" value="ECO:0007669"/>
    <property type="project" value="InterPro"/>
</dbReference>
<keyword evidence="2" id="KW-0158">Chromosome</keyword>
<dbReference type="CDD" id="cd00073">
    <property type="entry name" value="H15"/>
    <property type="match status" value="1"/>
</dbReference>
<proteinExistence type="inferred from homology"/>
<dbReference type="InterPro" id="IPR036390">
    <property type="entry name" value="WH_DNA-bd_sf"/>
</dbReference>
<sequence length="227" mass="24578">MPPRALLPILHTPLDSCKDIRLVPRLLFNSARTHTTPYLLFAGFTHHIAPNAQPAGLSTTRGRAFSCALRETVGSLAGPREKRESPSSLSVCFNVLNLVLRERSGVSLAALKKALAAGGYDVEKNNSRVKNAVKGLVTKGTLVQTKGTGASGSFKLNKKQTETRIPSLLRRRREPAAAAKKATKSPKKAKSPRPPKKAAKSPKKRKLSSPRPQSLKRKAKKAAPKKK</sequence>
<gene>
    <name evidence="6" type="primary">LOC128631195</name>
</gene>
<dbReference type="SUPFAM" id="SSF46785">
    <property type="entry name" value="Winged helix' DNA-binding domain"/>
    <property type="match status" value="1"/>
</dbReference>
<dbReference type="RefSeq" id="XP_053535245.1">
    <property type="nucleotide sequence ID" value="XM_053679270.1"/>
</dbReference>
<dbReference type="PROSITE" id="PS51504">
    <property type="entry name" value="H15"/>
    <property type="match status" value="1"/>
</dbReference>
<feature type="compositionally biased region" description="Basic residues" evidence="3">
    <location>
        <begin position="181"/>
        <end position="227"/>
    </location>
</feature>
<dbReference type="GO" id="GO:0003746">
    <property type="term" value="F:translation elongation factor activity"/>
    <property type="evidence" value="ECO:0007669"/>
    <property type="project" value="InterPro"/>
</dbReference>
<evidence type="ECO:0000259" key="4">
    <source>
        <dbReference type="PROSITE" id="PS51504"/>
    </source>
</evidence>